<keyword evidence="5 8" id="KW-0687">Ribonucleoprotein</keyword>
<dbReference type="GO" id="GO:0003735">
    <property type="term" value="F:structural constituent of ribosome"/>
    <property type="evidence" value="ECO:0007669"/>
    <property type="project" value="UniProtKB-UniRule"/>
</dbReference>
<evidence type="ECO:0000313" key="11">
    <source>
        <dbReference type="EMBL" id="PIT97960.1"/>
    </source>
</evidence>
<dbReference type="Gene3D" id="3.30.230.10">
    <property type="match status" value="1"/>
</dbReference>
<dbReference type="FunFam" id="3.30.230.10:FF:000002">
    <property type="entry name" value="30S ribosomal protein S5"/>
    <property type="match status" value="1"/>
</dbReference>
<accession>A0A2M6WYX2</accession>
<protein>
    <recommendedName>
        <fullName evidence="6">Small ribosomal subunit protein uS5</fullName>
    </recommendedName>
    <alternativeName>
        <fullName evidence="7">30S ribosomal protein S5</fullName>
    </alternativeName>
</protein>
<evidence type="ECO:0000256" key="2">
    <source>
        <dbReference type="ARBA" id="ARBA00022730"/>
    </source>
</evidence>
<reference evidence="12" key="1">
    <citation type="submission" date="2017-09" db="EMBL/GenBank/DDBJ databases">
        <title>Depth-based differentiation of microbial function through sediment-hosted aquifers and enrichment of novel symbionts in the deep terrestrial subsurface.</title>
        <authorList>
            <person name="Probst A.J."/>
            <person name="Ladd B."/>
            <person name="Jarett J.K."/>
            <person name="Geller-Mcgrath D.E."/>
            <person name="Sieber C.M.K."/>
            <person name="Emerson J.B."/>
            <person name="Anantharaman K."/>
            <person name="Thomas B.C."/>
            <person name="Malmstrom R."/>
            <person name="Stieglmeier M."/>
            <person name="Klingl A."/>
            <person name="Woyke T."/>
            <person name="Ryan C.M."/>
            <person name="Banfield J.F."/>
        </authorList>
    </citation>
    <scope>NUCLEOTIDE SEQUENCE [LARGE SCALE GENOMIC DNA]</scope>
</reference>
<keyword evidence="3" id="KW-0694">RNA-binding</keyword>
<dbReference type="Gene3D" id="3.30.160.20">
    <property type="match status" value="1"/>
</dbReference>
<dbReference type="Pfam" id="PF00333">
    <property type="entry name" value="Ribosomal_S5"/>
    <property type="match status" value="1"/>
</dbReference>
<keyword evidence="2" id="KW-0699">rRNA-binding</keyword>
<evidence type="ECO:0000256" key="4">
    <source>
        <dbReference type="ARBA" id="ARBA00022980"/>
    </source>
</evidence>
<dbReference type="GO" id="GO:0015935">
    <property type="term" value="C:small ribosomal subunit"/>
    <property type="evidence" value="ECO:0007669"/>
    <property type="project" value="InterPro"/>
</dbReference>
<evidence type="ECO:0000313" key="12">
    <source>
        <dbReference type="Proteomes" id="UP000230731"/>
    </source>
</evidence>
<dbReference type="AlphaFoldDB" id="A0A2M6WYX2"/>
<evidence type="ECO:0000256" key="3">
    <source>
        <dbReference type="ARBA" id="ARBA00022884"/>
    </source>
</evidence>
<keyword evidence="4 8" id="KW-0689">Ribosomal protein</keyword>
<organism evidence="11 12">
    <name type="scientific">Candidatus Andersenbacteria bacterium CG10_big_fil_rev_8_21_14_0_10_54_11</name>
    <dbReference type="NCBI Taxonomy" id="1974485"/>
    <lineage>
        <taxon>Bacteria</taxon>
        <taxon>Candidatus Anderseniibacteriota</taxon>
    </lineage>
</organism>
<name>A0A2M6WYX2_9BACT</name>
<dbReference type="SUPFAM" id="SSF54211">
    <property type="entry name" value="Ribosomal protein S5 domain 2-like"/>
    <property type="match status" value="1"/>
</dbReference>
<dbReference type="PANTHER" id="PTHR48277:SF1">
    <property type="entry name" value="MITOCHONDRIAL RIBOSOMAL PROTEIN S5"/>
    <property type="match status" value="1"/>
</dbReference>
<dbReference type="InterPro" id="IPR014721">
    <property type="entry name" value="Ribsml_uS5_D2-typ_fold_subgr"/>
</dbReference>
<proteinExistence type="inferred from homology"/>
<dbReference type="PROSITE" id="PS50881">
    <property type="entry name" value="S5_DSRBD"/>
    <property type="match status" value="1"/>
</dbReference>
<dbReference type="PROSITE" id="PS00585">
    <property type="entry name" value="RIBOSOMAL_S5"/>
    <property type="match status" value="1"/>
</dbReference>
<dbReference type="SUPFAM" id="SSF54768">
    <property type="entry name" value="dsRNA-binding domain-like"/>
    <property type="match status" value="1"/>
</dbReference>
<dbReference type="InterPro" id="IPR005324">
    <property type="entry name" value="Ribosomal_uS5_C"/>
</dbReference>
<dbReference type="EMBL" id="PEZP01000039">
    <property type="protein sequence ID" value="PIT97960.1"/>
    <property type="molecule type" value="Genomic_DNA"/>
</dbReference>
<gene>
    <name evidence="11" type="ORF">COT71_03395</name>
</gene>
<dbReference type="Proteomes" id="UP000230731">
    <property type="component" value="Unassembled WGS sequence"/>
</dbReference>
<dbReference type="InterPro" id="IPR020568">
    <property type="entry name" value="Ribosomal_Su5_D2-typ_SF"/>
</dbReference>
<evidence type="ECO:0000256" key="7">
    <source>
        <dbReference type="ARBA" id="ARBA00035519"/>
    </source>
</evidence>
<dbReference type="InterPro" id="IPR005712">
    <property type="entry name" value="Ribosomal_uS5_bac-type"/>
</dbReference>
<comment type="caution">
    <text evidence="11">The sequence shown here is derived from an EMBL/GenBank/DDBJ whole genome shotgun (WGS) entry which is preliminary data.</text>
</comment>
<evidence type="ECO:0000256" key="5">
    <source>
        <dbReference type="ARBA" id="ARBA00023274"/>
    </source>
</evidence>
<evidence type="ECO:0000259" key="10">
    <source>
        <dbReference type="PROSITE" id="PS50881"/>
    </source>
</evidence>
<dbReference type="InterPro" id="IPR000851">
    <property type="entry name" value="Ribosomal_uS5"/>
</dbReference>
<dbReference type="Pfam" id="PF03719">
    <property type="entry name" value="Ribosomal_S5_C"/>
    <property type="match status" value="1"/>
</dbReference>
<dbReference type="GO" id="GO:0005737">
    <property type="term" value="C:cytoplasm"/>
    <property type="evidence" value="ECO:0007669"/>
    <property type="project" value="UniProtKB-ARBA"/>
</dbReference>
<dbReference type="PANTHER" id="PTHR48277">
    <property type="entry name" value="MITOCHONDRIAL RIBOSOMAL PROTEIN S5"/>
    <property type="match status" value="1"/>
</dbReference>
<evidence type="ECO:0000256" key="8">
    <source>
        <dbReference type="PROSITE-ProRule" id="PRU00268"/>
    </source>
</evidence>
<dbReference type="GO" id="GO:0006412">
    <property type="term" value="P:translation"/>
    <property type="evidence" value="ECO:0007669"/>
    <property type="project" value="InterPro"/>
</dbReference>
<dbReference type="GO" id="GO:0019843">
    <property type="term" value="F:rRNA binding"/>
    <property type="evidence" value="ECO:0007669"/>
    <property type="project" value="UniProtKB-KW"/>
</dbReference>
<dbReference type="InterPro" id="IPR018192">
    <property type="entry name" value="Ribosomal_uS5_N_CS"/>
</dbReference>
<dbReference type="NCBIfam" id="TIGR01021">
    <property type="entry name" value="rpsE_bact"/>
    <property type="match status" value="1"/>
</dbReference>
<sequence>MLVMVMATATAQSTSAATGVPVRRRFAPGEQTREYDFEVLDISRVVRVVKGGRRFSFRVSVVVGDRNGTVGFGIGKSRDIQAAITKAYERGSKRVMHVQLHRGTVPYEVVAKSGGARVLLRPARPGTGIISGGVVRIVAELAGLQNVVAKRLGSANKINTARAALAALSVFSAR</sequence>
<evidence type="ECO:0000256" key="9">
    <source>
        <dbReference type="RuleBase" id="RU003823"/>
    </source>
</evidence>
<evidence type="ECO:0000256" key="6">
    <source>
        <dbReference type="ARBA" id="ARBA00035255"/>
    </source>
</evidence>
<feature type="domain" description="S5 DRBM" evidence="10">
    <location>
        <begin position="35"/>
        <end position="98"/>
    </location>
</feature>
<comment type="similarity">
    <text evidence="1 9">Belongs to the universal ribosomal protein uS5 family.</text>
</comment>
<evidence type="ECO:0000256" key="1">
    <source>
        <dbReference type="ARBA" id="ARBA00008945"/>
    </source>
</evidence>
<dbReference type="InterPro" id="IPR013810">
    <property type="entry name" value="Ribosomal_uS5_N"/>
</dbReference>